<organism evidence="10 11">
    <name type="scientific">Hydra vulgaris</name>
    <name type="common">Hydra</name>
    <name type="synonym">Hydra attenuata</name>
    <dbReference type="NCBI Taxonomy" id="6087"/>
    <lineage>
        <taxon>Eukaryota</taxon>
        <taxon>Metazoa</taxon>
        <taxon>Cnidaria</taxon>
        <taxon>Hydrozoa</taxon>
        <taxon>Hydroidolina</taxon>
        <taxon>Anthoathecata</taxon>
        <taxon>Aplanulata</taxon>
        <taxon>Hydridae</taxon>
        <taxon>Hydra</taxon>
    </lineage>
</organism>
<evidence type="ECO:0000256" key="8">
    <source>
        <dbReference type="SAM" id="MobiDB-lite"/>
    </source>
</evidence>
<keyword evidence="3" id="KW-0509">mRNA transport</keyword>
<reference evidence="11" key="1">
    <citation type="submission" date="2025-08" db="UniProtKB">
        <authorList>
            <consortium name="RefSeq"/>
        </authorList>
    </citation>
    <scope>IDENTIFICATION</scope>
</reference>
<feature type="domain" description="Nucleoporin Nup188 N-terminal subdomain III" evidence="9">
    <location>
        <begin position="516"/>
        <end position="928"/>
    </location>
</feature>
<dbReference type="GeneID" id="101236718"/>
<dbReference type="Proteomes" id="UP001652625">
    <property type="component" value="Chromosome 14"/>
</dbReference>
<evidence type="ECO:0000256" key="6">
    <source>
        <dbReference type="ARBA" id="ARBA00023132"/>
    </source>
</evidence>
<keyword evidence="2" id="KW-0813">Transport</keyword>
<evidence type="ECO:0000256" key="4">
    <source>
        <dbReference type="ARBA" id="ARBA00022927"/>
    </source>
</evidence>
<accession>A0ABM4DJF6</accession>
<evidence type="ECO:0000256" key="2">
    <source>
        <dbReference type="ARBA" id="ARBA00022448"/>
    </source>
</evidence>
<dbReference type="PANTHER" id="PTHR31431">
    <property type="entry name" value="NUCLEOPORIN NUP188 HOMOLOG"/>
    <property type="match status" value="1"/>
</dbReference>
<name>A0ABM4DJF6_HYDVU</name>
<evidence type="ECO:0000313" key="11">
    <source>
        <dbReference type="RefSeq" id="XP_065674648.1"/>
    </source>
</evidence>
<dbReference type="InterPro" id="IPR044840">
    <property type="entry name" value="Nup188"/>
</dbReference>
<evidence type="ECO:0000256" key="3">
    <source>
        <dbReference type="ARBA" id="ARBA00022816"/>
    </source>
</evidence>
<dbReference type="RefSeq" id="XP_065674648.1">
    <property type="nucleotide sequence ID" value="XM_065818576.1"/>
</dbReference>
<keyword evidence="4" id="KW-0653">Protein transport</keyword>
<dbReference type="Pfam" id="PF21093">
    <property type="entry name" value="Nup188_N-subdom_III"/>
    <property type="match status" value="1"/>
</dbReference>
<keyword evidence="6" id="KW-0906">Nuclear pore complex</keyword>
<evidence type="ECO:0000313" key="10">
    <source>
        <dbReference type="Proteomes" id="UP001652625"/>
    </source>
</evidence>
<keyword evidence="5" id="KW-0811">Translocation</keyword>
<evidence type="ECO:0000256" key="5">
    <source>
        <dbReference type="ARBA" id="ARBA00023010"/>
    </source>
</evidence>
<feature type="region of interest" description="Disordered" evidence="8">
    <location>
        <begin position="1620"/>
        <end position="1639"/>
    </location>
</feature>
<keyword evidence="10" id="KW-1185">Reference proteome</keyword>
<protein>
    <submittedName>
        <fullName evidence="11">Nucleoporin NUP188 isoform X2</fullName>
    </submittedName>
</protein>
<evidence type="ECO:0000256" key="1">
    <source>
        <dbReference type="ARBA" id="ARBA00004567"/>
    </source>
</evidence>
<dbReference type="PANTHER" id="PTHR31431:SF1">
    <property type="entry name" value="NUCLEOPORIN NUP188"/>
    <property type="match status" value="1"/>
</dbReference>
<dbReference type="InterPro" id="IPR048883">
    <property type="entry name" value="Nup188_N-subdom_III"/>
</dbReference>
<evidence type="ECO:0000259" key="9">
    <source>
        <dbReference type="Pfam" id="PF21093"/>
    </source>
</evidence>
<gene>
    <name evidence="11" type="primary">LOC101236718</name>
</gene>
<sequence length="1665" mass="190690">MMSSRELWNIMTGRSCLTDPEAVKIELNQAGDFIFNGLDSFKLPNTTSEEKVKASAVVKRKEFIIELSKLLNLDEWSTHELFQNFLRLEFKGSGPQFQTIIKHPVQLQGFSLKVLEFYFKERSFLLKCIKHLIINWQNELCLFHNSFSKMVERFISDGFIKKIIKQLHDLCKQLCTHEGNKTNSKALGMLAQQILKEQCELMEIILFYYKDFEMASSIFVDLAKLFRRQHFGMSQVNRKYIVSDGQVWMKQFGYLSSIVLLQGLDLEAAQNNLNKQTISHHLLTNEDWKVIDELLISWDDTQCQGPVLIGWTIFRHICLSKDEQKLTRHFGDTAMRCNLLPFILEILNYPIFIKLNDPLAGYVKSMIYVLVNLLLKIFQEDSLPDYQMLTPIVCKVLSEPALSSLFFLEESKYGMHILFDSARMQFPFLVCPFVNFLSSLCTNKANVDLVYEVFENQSIFAELFGKNTESEITCLGKIWKRLCDRIIFRDSVNEKFILPANINGKITLHKQDARMICWTYTYSGWRFLFFLINEVVDNIHLYTSDSGEDGLQVVLSVVQLIEKVLKHTPDKMDEFEPLVVGVLKLTKRLCFFEEPPSDLLAVCISCIHNVGIYHPIEMFKELCNTRFLLQEKCVFNEFNATHGCFEKILATVEQVNGKFELTIEYLNFIQMFVSNAMEHSDVVQVYNDVIVNVSFILREIFSKFAKWLYKNAETKTAIGLKCLSLVHTILSQTFKDCMVNEKNSKGTLKQMVLQELFYQQAGSSLLLIVTIGCVEIENITFSTQNTNIVQMVKLSLSVLEKLLSFRLKEENISSLEETLSSQFVLKLSDIDFVETTTKVSMFTVIAKYIYHQEDPKLPILAVLVLHALAEKFPLLMTANLGESLDGLRNAFVNRLSGRVEAIRLKVAILEFLTVCVEKQPGLVEAFLHLISGKEFGQFSCVLPILNMLSDTNHLDVLTSSSMSFLSALWLNRYDKAMTLIKKSKDFWCNVTFHLTSNFKQITKPMVDTALHALNILAIETYYVKGELFDEELKAQLKKLSDGKAYLEITKMLFPDESNDETCKLNLAKTWKMYLSVLTETQADVCGLNNSIVVEQIFSELLLCFDSWNSSAKNVQILEELSSLLLVLFNKWKEKLVEYNKHIEILADIMEGLSESIFDEEAVSTVFINLFAMASKFLQYVSSNKYDQIVLNRFLKLSCNQLAYIRLQHPKLGEALYKDLPYCVLSLLNEVMLKSNDVLSCLTILSESSTVQTLEDLINIKLSASDLKFVEVALMFLFTVAQTENGAKHLGANNIGTFLCLNIKHLYSSLEANRNYSVFYNSWSTCLLIMSHTLKFLKYSFLQSAIDFFGGHKEMLFSSLDILTQVNFEDRLLITEQTTLFICELSHYQPQVVFALNDVFNTFKFGIVQACQHSIALLSRPKLMNHLLNSKLLENTKMASPLSLRNENLRSFATDNEEKYSPNSLLLQTRLINIVRNCLSAMRCLTPHVVQCIFDEGMDIGCFSPLFDIGISSPSLDSIPSFGTLLACLNTSIKLIQKLVQVGSDQTSEKDISFAVGDEEYRKSLLWYIIDNSLIVILSQACCYLRMSSVDERSKHFLRRELGTELSNFLYAVNRFKSRRGVPPSPINTDKAGQLRRSPSKMTSLMDENESSLFKLVDIFSKQLLQ</sequence>
<comment type="subcellular location">
    <subcellularLocation>
        <location evidence="1">Nucleus</location>
        <location evidence="1">Nuclear pore complex</location>
    </subcellularLocation>
</comment>
<keyword evidence="7" id="KW-0539">Nucleus</keyword>
<proteinExistence type="predicted"/>
<evidence type="ECO:0000256" key="7">
    <source>
        <dbReference type="ARBA" id="ARBA00023242"/>
    </source>
</evidence>